<dbReference type="EMBL" id="RCHU02000012">
    <property type="protein sequence ID" value="KAL3575109.1"/>
    <property type="molecule type" value="Genomic_DNA"/>
</dbReference>
<keyword evidence="2" id="KW-1185">Reference proteome</keyword>
<gene>
    <name evidence="1" type="ORF">D5086_023210</name>
</gene>
<evidence type="ECO:0000313" key="1">
    <source>
        <dbReference type="EMBL" id="KAL3575109.1"/>
    </source>
</evidence>
<proteinExistence type="predicted"/>
<comment type="caution">
    <text evidence="1">The sequence shown here is derived from an EMBL/GenBank/DDBJ whole genome shotgun (WGS) entry which is preliminary data.</text>
</comment>
<sequence>MPQLVIASDNDRATLSVENEETLPSKSITQTSTENQHDAEKDATVTADSAKSTSNGELLNEKDLDEADVPVNIDQEISQSTATSSPVNKETSTKVADFKVEPLVNQKKQLENKADSSPVTVQDQLDEAQGLLKAAVSSAQSKEASCSRIKSNMAEALAAKNSKIEALVSSIKSTKKQAALSEGNLASIQVAYTFHFR</sequence>
<accession>A0ACC4BAQ7</accession>
<organism evidence="1 2">
    <name type="scientific">Populus alba</name>
    <name type="common">White poplar</name>
    <dbReference type="NCBI Taxonomy" id="43335"/>
    <lineage>
        <taxon>Eukaryota</taxon>
        <taxon>Viridiplantae</taxon>
        <taxon>Streptophyta</taxon>
        <taxon>Embryophyta</taxon>
        <taxon>Tracheophyta</taxon>
        <taxon>Spermatophyta</taxon>
        <taxon>Magnoliopsida</taxon>
        <taxon>eudicotyledons</taxon>
        <taxon>Gunneridae</taxon>
        <taxon>Pentapetalae</taxon>
        <taxon>rosids</taxon>
        <taxon>fabids</taxon>
        <taxon>Malpighiales</taxon>
        <taxon>Salicaceae</taxon>
        <taxon>Saliceae</taxon>
        <taxon>Populus</taxon>
    </lineage>
</organism>
<dbReference type="Proteomes" id="UP000309997">
    <property type="component" value="Unassembled WGS sequence"/>
</dbReference>
<protein>
    <submittedName>
        <fullName evidence="1">Uncharacterized protein</fullName>
    </submittedName>
</protein>
<reference evidence="1 2" key="1">
    <citation type="journal article" date="2024" name="Plant Biotechnol. J.">
        <title>Genome and CRISPR/Cas9 system of a widespread forest tree (Populus alba) in the world.</title>
        <authorList>
            <person name="Liu Y.J."/>
            <person name="Jiang P.F."/>
            <person name="Han X.M."/>
            <person name="Li X.Y."/>
            <person name="Wang H.M."/>
            <person name="Wang Y.J."/>
            <person name="Wang X.X."/>
            <person name="Zeng Q.Y."/>
        </authorList>
    </citation>
    <scope>NUCLEOTIDE SEQUENCE [LARGE SCALE GENOMIC DNA]</scope>
    <source>
        <strain evidence="2">cv. PAL-ZL1</strain>
    </source>
</reference>
<evidence type="ECO:0000313" key="2">
    <source>
        <dbReference type="Proteomes" id="UP000309997"/>
    </source>
</evidence>
<name>A0ACC4BAQ7_POPAL</name>